<organism evidence="2 3">
    <name type="scientific">Devosia riboflavina</name>
    <dbReference type="NCBI Taxonomy" id="46914"/>
    <lineage>
        <taxon>Bacteria</taxon>
        <taxon>Pseudomonadati</taxon>
        <taxon>Pseudomonadota</taxon>
        <taxon>Alphaproteobacteria</taxon>
        <taxon>Hyphomicrobiales</taxon>
        <taxon>Devosiaceae</taxon>
        <taxon>Devosia</taxon>
    </lineage>
</organism>
<dbReference type="OrthoDB" id="8143322at2"/>
<name>A0A087LZL2_9HYPH</name>
<comment type="caution">
    <text evidence="2">The sequence shown here is derived from an EMBL/GenBank/DDBJ whole genome shotgun (WGS) entry which is preliminary data.</text>
</comment>
<protein>
    <recommendedName>
        <fullName evidence="1">DUF5801 domain-containing protein</fullName>
    </recommendedName>
</protein>
<dbReference type="InterPro" id="IPR043824">
    <property type="entry name" value="DUF5801"/>
</dbReference>
<evidence type="ECO:0000259" key="1">
    <source>
        <dbReference type="Pfam" id="PF19116"/>
    </source>
</evidence>
<dbReference type="Pfam" id="PF19116">
    <property type="entry name" value="DUF5801"/>
    <property type="match status" value="1"/>
</dbReference>
<evidence type="ECO:0000313" key="2">
    <source>
        <dbReference type="EMBL" id="KFL30065.1"/>
    </source>
</evidence>
<dbReference type="Proteomes" id="UP000028981">
    <property type="component" value="Unassembled WGS sequence"/>
</dbReference>
<dbReference type="AlphaFoldDB" id="A0A087LZL2"/>
<dbReference type="RefSeq" id="WP_035085283.1">
    <property type="nucleotide sequence ID" value="NZ_JQGC01000016.1"/>
</dbReference>
<dbReference type="EMBL" id="JQGC01000016">
    <property type="protein sequence ID" value="KFL30065.1"/>
    <property type="molecule type" value="Genomic_DNA"/>
</dbReference>
<sequence length="537" mass="54446">MALRIDTPVAPTSDVSAPAADQQQAILVAQAGQPNAPVQTQAAEVVIEVSEGSILRLPEGASIDQPRMNGTNLEFVQPDGSVIVVPNGAIQGLTIFIGGIEIPPITVAALFEESNIQTAAGPEGNSVSSSGGNFERPVGDIGDAFQYGGLLDDSAAAGIGDGAGVQAADANLAPILEEEIYEVRLTEEALENGFPDDLGTFDFSSVREFSGSLGAVDPNNDAMTFTFGTPSTAFTSGGVPVTWTGAGTSTLTGWAGDVKVFEASFTGPAGEYTITLYKPIDHTGAGEDELAINLPITVTDVPGGMSTPATIRLIIEDDSPVVRLTPDAGEGATRLSISVDETVGAERAAQGESANGNSDDAEGVLGRTTSNFAGGLADLFTLTGGYGADGAAATDPLAISFSFTGIPAGGLATNLSATNGGPITLFLEGGAIVGRDAGNAIAFRLEIVGTPGAEQIETTLFKAISHGSSERLDETAFLRVLQGAVQLRMDVTATDFDGDSASTSATIDLANGESSVVGFEDDGPTSMGVVTSSTVVD</sequence>
<gene>
    <name evidence="2" type="ORF">JP75_17315</name>
</gene>
<keyword evidence="3" id="KW-1185">Reference proteome</keyword>
<reference evidence="2 3" key="1">
    <citation type="submission" date="2014-08" db="EMBL/GenBank/DDBJ databases">
        <authorList>
            <person name="Hassan Y.I."/>
            <person name="Lepp D."/>
            <person name="Zhou T."/>
        </authorList>
    </citation>
    <scope>NUCLEOTIDE SEQUENCE [LARGE SCALE GENOMIC DNA]</scope>
    <source>
        <strain evidence="2 3">IFO13584</strain>
    </source>
</reference>
<accession>A0A087LZL2</accession>
<evidence type="ECO:0000313" key="3">
    <source>
        <dbReference type="Proteomes" id="UP000028981"/>
    </source>
</evidence>
<proteinExistence type="predicted"/>
<dbReference type="STRING" id="46914.JP75_17315"/>
<feature type="non-terminal residue" evidence="2">
    <location>
        <position position="537"/>
    </location>
</feature>
<feature type="domain" description="DUF5801" evidence="1">
    <location>
        <begin position="337"/>
        <end position="507"/>
    </location>
</feature>